<evidence type="ECO:0000256" key="4">
    <source>
        <dbReference type="ARBA" id="ARBA00022729"/>
    </source>
</evidence>
<accession>A0AAQ1Z668</accession>
<evidence type="ECO:0008006" key="12">
    <source>
        <dbReference type="Google" id="ProtNLM"/>
    </source>
</evidence>
<comment type="subcellular location">
    <subcellularLocation>
        <location evidence="1">Secreted</location>
    </subcellularLocation>
</comment>
<keyword evidence="7" id="KW-0624">Polysaccharide degradation</keyword>
<protein>
    <recommendedName>
        <fullName evidence="12">Polyhydroxybutyrate depolymerase</fullName>
    </recommendedName>
</protein>
<dbReference type="InterPro" id="IPR043595">
    <property type="entry name" value="FaeB/C/D"/>
</dbReference>
<keyword evidence="6" id="KW-0119">Carbohydrate metabolism</keyword>
<dbReference type="EMBL" id="BJLD01000001">
    <property type="protein sequence ID" value="GEA42361.1"/>
    <property type="molecule type" value="Genomic_DNA"/>
</dbReference>
<evidence type="ECO:0000256" key="2">
    <source>
        <dbReference type="ARBA" id="ARBA00022525"/>
    </source>
</evidence>
<evidence type="ECO:0000313" key="11">
    <source>
        <dbReference type="Proteomes" id="UP000315234"/>
    </source>
</evidence>
<evidence type="ECO:0000256" key="7">
    <source>
        <dbReference type="ARBA" id="ARBA00023326"/>
    </source>
</evidence>
<evidence type="ECO:0000256" key="5">
    <source>
        <dbReference type="ARBA" id="ARBA00022801"/>
    </source>
</evidence>
<evidence type="ECO:0000256" key="8">
    <source>
        <dbReference type="SAM" id="MobiDB-lite"/>
    </source>
</evidence>
<dbReference type="Gene3D" id="3.40.50.1820">
    <property type="entry name" value="alpha/beta hydrolase"/>
    <property type="match status" value="1"/>
</dbReference>
<feature type="chain" id="PRO_5044476618" description="Polyhydroxybutyrate depolymerase" evidence="9">
    <location>
        <begin position="22"/>
        <end position="315"/>
    </location>
</feature>
<keyword evidence="4 9" id="KW-0732">Signal</keyword>
<keyword evidence="5" id="KW-0378">Hydrolase</keyword>
<evidence type="ECO:0000313" key="10">
    <source>
        <dbReference type="EMBL" id="GEA42361.1"/>
    </source>
</evidence>
<gene>
    <name evidence="10" type="ORF">Cst04h_05310</name>
</gene>
<dbReference type="AlphaFoldDB" id="A0AAQ1Z668"/>
<sequence length="315" mass="33428">MRHPLKAALCILAGAATIGFATGCSTTDEPGSGPHSVPTHMVTASESAPLPASGSTETGHYRTIELPTGRSFMAHVPDNYDPTKPAPVVMVFHGYNSDPSTIFQDTELYEANAITLFPAGKAQAWAPAPYAQTSLDEDLAFVDAALAWANQNYNTDGRVFAAGFSNGGGFVRALACNRSLDGAATVSAANYEGVDEDCQGDPTAYLAVHGTADVVINYRGGEAHGGHYKGAEDSNAKVAEHNHCDPFPAEDKQDDVTRFTWGSCAMPTVNYKIKGGTHTWNGGVTDRSGLVPHDWATNSILDFFKVEYPGRVPSR</sequence>
<dbReference type="PROSITE" id="PS51257">
    <property type="entry name" value="PROKAR_LIPOPROTEIN"/>
    <property type="match status" value="1"/>
</dbReference>
<proteinExistence type="predicted"/>
<keyword evidence="2" id="KW-0964">Secreted</keyword>
<feature type="signal peptide" evidence="9">
    <location>
        <begin position="1"/>
        <end position="21"/>
    </location>
</feature>
<dbReference type="GO" id="GO:0030600">
    <property type="term" value="F:feruloyl esterase activity"/>
    <property type="evidence" value="ECO:0007669"/>
    <property type="project" value="InterPro"/>
</dbReference>
<keyword evidence="3" id="KW-0858">Xylan degradation</keyword>
<dbReference type="RefSeq" id="WP_034657275.1">
    <property type="nucleotide sequence ID" value="NZ_BJLD01000001.1"/>
</dbReference>
<comment type="caution">
    <text evidence="10">The sequence shown here is derived from an EMBL/GenBank/DDBJ whole genome shotgun (WGS) entry which is preliminary data.</text>
</comment>
<dbReference type="PANTHER" id="PTHR38050">
    <property type="match status" value="1"/>
</dbReference>
<evidence type="ECO:0000256" key="6">
    <source>
        <dbReference type="ARBA" id="ARBA00023277"/>
    </source>
</evidence>
<dbReference type="SUPFAM" id="SSF53474">
    <property type="entry name" value="alpha/beta-Hydrolases"/>
    <property type="match status" value="1"/>
</dbReference>
<organism evidence="10 11">
    <name type="scientific">Corynebacterium striatum</name>
    <dbReference type="NCBI Taxonomy" id="43770"/>
    <lineage>
        <taxon>Bacteria</taxon>
        <taxon>Bacillati</taxon>
        <taxon>Actinomycetota</taxon>
        <taxon>Actinomycetes</taxon>
        <taxon>Mycobacteriales</taxon>
        <taxon>Corynebacteriaceae</taxon>
        <taxon>Corynebacterium</taxon>
    </lineage>
</organism>
<dbReference type="GO" id="GO:0005576">
    <property type="term" value="C:extracellular region"/>
    <property type="evidence" value="ECO:0007669"/>
    <property type="project" value="UniProtKB-SubCell"/>
</dbReference>
<feature type="region of interest" description="Disordered" evidence="8">
    <location>
        <begin position="26"/>
        <end position="58"/>
    </location>
</feature>
<reference evidence="10 11" key="1">
    <citation type="submission" date="2019-06" db="EMBL/GenBank/DDBJ databases">
        <title>Draft genome sequence of Corynebacterium striatum NBRC 15291.</title>
        <authorList>
            <person name="Miura T."/>
            <person name="Furukawa M."/>
            <person name="Shimamura M."/>
            <person name="Ohyama Y."/>
            <person name="Yamazoe A."/>
            <person name="Kawasaki H."/>
        </authorList>
    </citation>
    <scope>NUCLEOTIDE SEQUENCE [LARGE SCALE GENOMIC DNA]</scope>
    <source>
        <strain evidence="10 11">NBRC 15291</strain>
    </source>
</reference>
<name>A0AAQ1Z668_CORST</name>
<dbReference type="GO" id="GO:0045493">
    <property type="term" value="P:xylan catabolic process"/>
    <property type="evidence" value="ECO:0007669"/>
    <property type="project" value="UniProtKB-KW"/>
</dbReference>
<evidence type="ECO:0000256" key="3">
    <source>
        <dbReference type="ARBA" id="ARBA00022651"/>
    </source>
</evidence>
<dbReference type="PANTHER" id="PTHR38050:SF2">
    <property type="entry name" value="FERULOYL ESTERASE C-RELATED"/>
    <property type="match status" value="1"/>
</dbReference>
<dbReference type="Proteomes" id="UP000315234">
    <property type="component" value="Unassembled WGS sequence"/>
</dbReference>
<evidence type="ECO:0000256" key="9">
    <source>
        <dbReference type="SAM" id="SignalP"/>
    </source>
</evidence>
<evidence type="ECO:0000256" key="1">
    <source>
        <dbReference type="ARBA" id="ARBA00004613"/>
    </source>
</evidence>
<dbReference type="InterPro" id="IPR029058">
    <property type="entry name" value="AB_hydrolase_fold"/>
</dbReference>